<feature type="non-terminal residue" evidence="7">
    <location>
        <position position="226"/>
    </location>
</feature>
<sequence>MWSVRDNAVIENSSSQLLPNSDKILIEVIEQQEIPQDDNIIDIMNIPIIFNSDELETSNTVPEPDGTIANYLQYFNTPERKGIANIFYSPFFDIIFFLVTDILLNFRTTYVNTKGEVVSAWKTIAINYLRTWFLVDLLAALPFDLLYALSGAEDLLQTSGTLSSSHTHLIKLTRLLRLARLLQKMDRYSQYSAMILTLLMLFFTLVAHWLACIWYVIAEKEVDTDL</sequence>
<accession>A0A6P7GI38</accession>
<dbReference type="RefSeq" id="XP_028149551.1">
    <property type="nucleotide sequence ID" value="XM_028293750.1"/>
</dbReference>
<dbReference type="PANTHER" id="PTHR10217:SF637">
    <property type="entry name" value="EAG-LIKE K[+] CHANNEL, ISOFORM A"/>
    <property type="match status" value="1"/>
</dbReference>
<dbReference type="PANTHER" id="PTHR10217">
    <property type="entry name" value="VOLTAGE AND LIGAND GATED POTASSIUM CHANNEL"/>
    <property type="match status" value="1"/>
</dbReference>
<evidence type="ECO:0000256" key="3">
    <source>
        <dbReference type="ARBA" id="ARBA00022989"/>
    </source>
</evidence>
<comment type="subcellular location">
    <subcellularLocation>
        <location evidence="1">Membrane</location>
        <topology evidence="1">Multi-pass membrane protein</topology>
    </subcellularLocation>
</comment>
<evidence type="ECO:0000313" key="7">
    <source>
        <dbReference type="RefSeq" id="XP_028149551.1"/>
    </source>
</evidence>
<evidence type="ECO:0000259" key="6">
    <source>
        <dbReference type="Pfam" id="PF00520"/>
    </source>
</evidence>
<dbReference type="InParanoid" id="A0A6P7GI38"/>
<feature type="domain" description="Ion transport" evidence="6">
    <location>
        <begin position="91"/>
        <end position="218"/>
    </location>
</feature>
<dbReference type="GO" id="GO:0042391">
    <property type="term" value="P:regulation of membrane potential"/>
    <property type="evidence" value="ECO:0007669"/>
    <property type="project" value="TreeGrafter"/>
</dbReference>
<dbReference type="AlphaFoldDB" id="A0A6P7GI38"/>
<dbReference type="GO" id="GO:0005249">
    <property type="term" value="F:voltage-gated potassium channel activity"/>
    <property type="evidence" value="ECO:0007669"/>
    <property type="project" value="TreeGrafter"/>
</dbReference>
<keyword evidence="3 5" id="KW-1133">Transmembrane helix</keyword>
<dbReference type="Pfam" id="PF00520">
    <property type="entry name" value="Ion_trans"/>
    <property type="match status" value="1"/>
</dbReference>
<dbReference type="InterPro" id="IPR050818">
    <property type="entry name" value="KCNH_animal-type"/>
</dbReference>
<evidence type="ECO:0000256" key="5">
    <source>
        <dbReference type="SAM" id="Phobius"/>
    </source>
</evidence>
<protein>
    <submittedName>
        <fullName evidence="7">Potassium voltage-gated channel subfamily H member 4-like</fullName>
    </submittedName>
</protein>
<dbReference type="GO" id="GO:0005886">
    <property type="term" value="C:plasma membrane"/>
    <property type="evidence" value="ECO:0007669"/>
    <property type="project" value="TreeGrafter"/>
</dbReference>
<evidence type="ECO:0000256" key="2">
    <source>
        <dbReference type="ARBA" id="ARBA00022692"/>
    </source>
</evidence>
<organism evidence="7">
    <name type="scientific">Diabrotica virgifera virgifera</name>
    <name type="common">western corn rootworm</name>
    <dbReference type="NCBI Taxonomy" id="50390"/>
    <lineage>
        <taxon>Eukaryota</taxon>
        <taxon>Metazoa</taxon>
        <taxon>Ecdysozoa</taxon>
        <taxon>Arthropoda</taxon>
        <taxon>Hexapoda</taxon>
        <taxon>Insecta</taxon>
        <taxon>Pterygota</taxon>
        <taxon>Neoptera</taxon>
        <taxon>Endopterygota</taxon>
        <taxon>Coleoptera</taxon>
        <taxon>Polyphaga</taxon>
        <taxon>Cucujiformia</taxon>
        <taxon>Chrysomeloidea</taxon>
        <taxon>Chrysomelidae</taxon>
        <taxon>Galerucinae</taxon>
        <taxon>Diabroticina</taxon>
        <taxon>Diabroticites</taxon>
        <taxon>Diabrotica</taxon>
    </lineage>
</organism>
<keyword evidence="4 5" id="KW-0472">Membrane</keyword>
<evidence type="ECO:0000256" key="1">
    <source>
        <dbReference type="ARBA" id="ARBA00004141"/>
    </source>
</evidence>
<name>A0A6P7GI38_DIAVI</name>
<dbReference type="Gene3D" id="1.10.287.70">
    <property type="match status" value="1"/>
</dbReference>
<proteinExistence type="predicted"/>
<gene>
    <name evidence="7" type="primary">LOC114342944</name>
</gene>
<reference evidence="7" key="1">
    <citation type="submission" date="2025-08" db="UniProtKB">
        <authorList>
            <consortium name="RefSeq"/>
        </authorList>
    </citation>
    <scope>IDENTIFICATION</scope>
    <source>
        <tissue evidence="7">Whole insect</tissue>
    </source>
</reference>
<dbReference type="InterPro" id="IPR005821">
    <property type="entry name" value="Ion_trans_dom"/>
</dbReference>
<feature type="transmembrane region" description="Helical" evidence="5">
    <location>
        <begin position="193"/>
        <end position="217"/>
    </location>
</feature>
<keyword evidence="2 5" id="KW-0812">Transmembrane</keyword>
<evidence type="ECO:0000256" key="4">
    <source>
        <dbReference type="ARBA" id="ARBA00023136"/>
    </source>
</evidence>
<feature type="transmembrane region" description="Helical" evidence="5">
    <location>
        <begin position="86"/>
        <end position="104"/>
    </location>
</feature>
<dbReference type="SUPFAM" id="SSF81324">
    <property type="entry name" value="Voltage-gated potassium channels"/>
    <property type="match status" value="1"/>
</dbReference>